<dbReference type="RefSeq" id="WP_150380205.1">
    <property type="nucleotide sequence ID" value="NZ_RZUH01000017.1"/>
</dbReference>
<evidence type="ECO:0000313" key="2">
    <source>
        <dbReference type="Proteomes" id="UP000410049"/>
    </source>
</evidence>
<dbReference type="EMBL" id="RZUH01000017">
    <property type="protein sequence ID" value="KAA8825368.1"/>
    <property type="molecule type" value="Genomic_DNA"/>
</dbReference>
<accession>A0A5M9ZG49</accession>
<dbReference type="AlphaFoldDB" id="A0A5M9ZG49"/>
<name>A0A5M9ZG49_9BIFI</name>
<sequence>MDVWAVPMPGRPGRWVVVDDAGRVLDDVRGYGYTSPEAALRGWAHVRARLAFAAFGADAAADRMLGLDGRTHTVGRRSSDNNERNRS</sequence>
<evidence type="ECO:0000313" key="1">
    <source>
        <dbReference type="EMBL" id="KAA8825368.1"/>
    </source>
</evidence>
<reference evidence="1 2" key="1">
    <citation type="journal article" date="2019" name="Syst. Appl. Microbiol.">
        <title>Characterization of Bifidobacterium species in feaces of the Egyptian fruit bat: Description of B. vespertilionis sp. nov. and B. rousetti sp. nov.</title>
        <authorList>
            <person name="Modesto M."/>
            <person name="Satti M."/>
            <person name="Watanabe K."/>
            <person name="Puglisi E."/>
            <person name="Morelli L."/>
            <person name="Huang C.-H."/>
            <person name="Liou J.-S."/>
            <person name="Miyashita M."/>
            <person name="Tamura T."/>
            <person name="Saito S."/>
            <person name="Mori K."/>
            <person name="Huang L."/>
            <person name="Sciavilla P."/>
            <person name="Sandri C."/>
            <person name="Spiezio C."/>
            <person name="Vitali F."/>
            <person name="Cavalieri D."/>
            <person name="Perpetuini G."/>
            <person name="Tofalo R."/>
            <person name="Bonetti A."/>
            <person name="Arita M."/>
            <person name="Mattarelli P."/>
        </authorList>
    </citation>
    <scope>NUCLEOTIDE SEQUENCE [LARGE SCALE GENOMIC DNA]</scope>
    <source>
        <strain evidence="1 2">RST17</strain>
    </source>
</reference>
<proteinExistence type="predicted"/>
<dbReference type="Proteomes" id="UP000410049">
    <property type="component" value="Unassembled WGS sequence"/>
</dbReference>
<gene>
    <name evidence="1" type="ORF">EMO91_12450</name>
</gene>
<protein>
    <submittedName>
        <fullName evidence="1">Uncharacterized protein</fullName>
    </submittedName>
</protein>
<comment type="caution">
    <text evidence="1">The sequence shown here is derived from an EMBL/GenBank/DDBJ whole genome shotgun (WGS) entry which is preliminary data.</text>
</comment>
<organism evidence="1 2">
    <name type="scientific">Bifidobacterium myosotis</name>
    <dbReference type="NCBI Taxonomy" id="1630166"/>
    <lineage>
        <taxon>Bacteria</taxon>
        <taxon>Bacillati</taxon>
        <taxon>Actinomycetota</taxon>
        <taxon>Actinomycetes</taxon>
        <taxon>Bifidobacteriales</taxon>
        <taxon>Bifidobacteriaceae</taxon>
        <taxon>Bifidobacterium</taxon>
    </lineage>
</organism>